<proteinExistence type="predicted"/>
<keyword evidence="10" id="KW-1185">Reference proteome</keyword>
<dbReference type="AlphaFoldDB" id="A0A183SWE5"/>
<dbReference type="STRING" id="70667.A0A183SWE5"/>
<organism evidence="11">
    <name type="scientific">Schistocephalus solidus</name>
    <name type="common">Tapeworm</name>
    <dbReference type="NCBI Taxonomy" id="70667"/>
    <lineage>
        <taxon>Eukaryota</taxon>
        <taxon>Metazoa</taxon>
        <taxon>Spiralia</taxon>
        <taxon>Lophotrochozoa</taxon>
        <taxon>Platyhelminthes</taxon>
        <taxon>Cestoda</taxon>
        <taxon>Eucestoda</taxon>
        <taxon>Diphyllobothriidea</taxon>
        <taxon>Diphyllobothriidae</taxon>
        <taxon>Schistocephalus</taxon>
    </lineage>
</organism>
<sequence length="190" mass="20596">MVRLSDHLSGYVVFPASNGNLSVAMALTYAVSFVISAGLFGYLGGESSALAGNMLTMYPENFVSALVRIGFLYTVTASFPLMLFPLRSALNSLLFEEVNIKMTLKLSQMHFPNCKIKRLCRVAGVIYLLACLFRARQALFGSRSGTRRRRLTPSHLMGSDSGVAIRSSAAPATCSRPCLLTPSTVGESVW</sequence>
<dbReference type="GO" id="GO:0015179">
    <property type="term" value="F:L-amino acid transmembrane transporter activity"/>
    <property type="evidence" value="ECO:0007669"/>
    <property type="project" value="TreeGrafter"/>
</dbReference>
<evidence type="ECO:0000256" key="6">
    <source>
        <dbReference type="ARBA" id="ARBA00023136"/>
    </source>
</evidence>
<keyword evidence="4" id="KW-0029">Amino-acid transport</keyword>
<evidence type="ECO:0000256" key="5">
    <source>
        <dbReference type="ARBA" id="ARBA00022989"/>
    </source>
</evidence>
<evidence type="ECO:0000313" key="10">
    <source>
        <dbReference type="Proteomes" id="UP000275846"/>
    </source>
</evidence>
<comment type="subcellular location">
    <subcellularLocation>
        <location evidence="1">Membrane</location>
        <topology evidence="1">Multi-pass membrane protein</topology>
    </subcellularLocation>
</comment>
<protein>
    <submittedName>
        <fullName evidence="11">Aa_trans domain-containing protein</fullName>
    </submittedName>
</protein>
<feature type="transmembrane region" description="Helical" evidence="7">
    <location>
        <begin position="62"/>
        <end position="84"/>
    </location>
</feature>
<reference evidence="9 10" key="2">
    <citation type="submission" date="2018-11" db="EMBL/GenBank/DDBJ databases">
        <authorList>
            <consortium name="Pathogen Informatics"/>
        </authorList>
    </citation>
    <scope>NUCLEOTIDE SEQUENCE [LARGE SCALE GENOMIC DNA]</scope>
    <source>
        <strain evidence="9 10">NST_G2</strain>
    </source>
</reference>
<dbReference type="InterPro" id="IPR013057">
    <property type="entry name" value="AA_transpt_TM"/>
</dbReference>
<dbReference type="PANTHER" id="PTHR22950:SF646">
    <property type="entry name" value="SODIUM-COUPLED NEUTRAL AMINO ACID TRANSPORTER 10-RELATED"/>
    <property type="match status" value="1"/>
</dbReference>
<evidence type="ECO:0000256" key="3">
    <source>
        <dbReference type="ARBA" id="ARBA00022692"/>
    </source>
</evidence>
<dbReference type="OrthoDB" id="513400at2759"/>
<dbReference type="PANTHER" id="PTHR22950">
    <property type="entry name" value="AMINO ACID TRANSPORTER"/>
    <property type="match status" value="1"/>
</dbReference>
<reference evidence="11" key="1">
    <citation type="submission" date="2016-06" db="UniProtKB">
        <authorList>
            <consortium name="WormBaseParasite"/>
        </authorList>
    </citation>
    <scope>IDENTIFICATION</scope>
</reference>
<gene>
    <name evidence="9" type="ORF">SSLN_LOCUS8543</name>
</gene>
<dbReference type="WBParaSite" id="SSLN_0000887801-mRNA-1">
    <property type="protein sequence ID" value="SSLN_0000887801-mRNA-1"/>
    <property type="gene ID" value="SSLN_0000887801"/>
</dbReference>
<keyword evidence="3 7" id="KW-0812">Transmembrane</keyword>
<keyword evidence="5 7" id="KW-1133">Transmembrane helix</keyword>
<dbReference type="Proteomes" id="UP000275846">
    <property type="component" value="Unassembled WGS sequence"/>
</dbReference>
<dbReference type="GO" id="GO:0016020">
    <property type="term" value="C:membrane"/>
    <property type="evidence" value="ECO:0007669"/>
    <property type="project" value="UniProtKB-SubCell"/>
</dbReference>
<name>A0A183SWE5_SCHSO</name>
<accession>A0A183SWE5</accession>
<evidence type="ECO:0000313" key="9">
    <source>
        <dbReference type="EMBL" id="VDL94928.1"/>
    </source>
</evidence>
<evidence type="ECO:0000256" key="4">
    <source>
        <dbReference type="ARBA" id="ARBA00022970"/>
    </source>
</evidence>
<evidence type="ECO:0000313" key="11">
    <source>
        <dbReference type="WBParaSite" id="SSLN_0000887801-mRNA-1"/>
    </source>
</evidence>
<evidence type="ECO:0000256" key="7">
    <source>
        <dbReference type="SAM" id="Phobius"/>
    </source>
</evidence>
<dbReference type="Pfam" id="PF01490">
    <property type="entry name" value="Aa_trans"/>
    <property type="match status" value="1"/>
</dbReference>
<feature type="transmembrane region" description="Helical" evidence="7">
    <location>
        <begin position="21"/>
        <end position="42"/>
    </location>
</feature>
<keyword evidence="6 7" id="KW-0472">Membrane</keyword>
<evidence type="ECO:0000256" key="1">
    <source>
        <dbReference type="ARBA" id="ARBA00004141"/>
    </source>
</evidence>
<evidence type="ECO:0000259" key="8">
    <source>
        <dbReference type="Pfam" id="PF01490"/>
    </source>
</evidence>
<keyword evidence="2" id="KW-0813">Transport</keyword>
<feature type="domain" description="Amino acid transporter transmembrane" evidence="8">
    <location>
        <begin position="22"/>
        <end position="118"/>
    </location>
</feature>
<evidence type="ECO:0000256" key="2">
    <source>
        <dbReference type="ARBA" id="ARBA00022448"/>
    </source>
</evidence>
<dbReference type="EMBL" id="UYSU01034715">
    <property type="protein sequence ID" value="VDL94928.1"/>
    <property type="molecule type" value="Genomic_DNA"/>
</dbReference>